<organism evidence="1 2">
    <name type="scientific">Rubripirellula lacrimiformis</name>
    <dbReference type="NCBI Taxonomy" id="1930273"/>
    <lineage>
        <taxon>Bacteria</taxon>
        <taxon>Pseudomonadati</taxon>
        <taxon>Planctomycetota</taxon>
        <taxon>Planctomycetia</taxon>
        <taxon>Pirellulales</taxon>
        <taxon>Pirellulaceae</taxon>
        <taxon>Rubripirellula</taxon>
    </lineage>
</organism>
<keyword evidence="2" id="KW-1185">Reference proteome</keyword>
<accession>A0A517NFV2</accession>
<name>A0A517NFV2_9BACT</name>
<dbReference type="Proteomes" id="UP000318538">
    <property type="component" value="Chromosome"/>
</dbReference>
<evidence type="ECO:0000313" key="1">
    <source>
        <dbReference type="EMBL" id="QDT05995.1"/>
    </source>
</evidence>
<sequence>MAGRRSSPTSPVNHYNFRIGVAADTDHADRIELTAIGGVSDFFSHLISDHS</sequence>
<dbReference type="EMBL" id="CP036525">
    <property type="protein sequence ID" value="QDT05995.1"/>
    <property type="molecule type" value="Genomic_DNA"/>
</dbReference>
<evidence type="ECO:0000313" key="2">
    <source>
        <dbReference type="Proteomes" id="UP000318538"/>
    </source>
</evidence>
<reference evidence="1 2" key="1">
    <citation type="submission" date="2019-02" db="EMBL/GenBank/DDBJ databases">
        <title>Deep-cultivation of Planctomycetes and their phenomic and genomic characterization uncovers novel biology.</title>
        <authorList>
            <person name="Wiegand S."/>
            <person name="Jogler M."/>
            <person name="Boedeker C."/>
            <person name="Pinto D."/>
            <person name="Vollmers J."/>
            <person name="Rivas-Marin E."/>
            <person name="Kohn T."/>
            <person name="Peeters S.H."/>
            <person name="Heuer A."/>
            <person name="Rast P."/>
            <person name="Oberbeckmann S."/>
            <person name="Bunk B."/>
            <person name="Jeske O."/>
            <person name="Meyerdierks A."/>
            <person name="Storesund J.E."/>
            <person name="Kallscheuer N."/>
            <person name="Luecker S."/>
            <person name="Lage O.M."/>
            <person name="Pohl T."/>
            <person name="Merkel B.J."/>
            <person name="Hornburger P."/>
            <person name="Mueller R.-W."/>
            <person name="Bruemmer F."/>
            <person name="Labrenz M."/>
            <person name="Spormann A.M."/>
            <person name="Op den Camp H."/>
            <person name="Overmann J."/>
            <person name="Amann R."/>
            <person name="Jetten M.S.M."/>
            <person name="Mascher T."/>
            <person name="Medema M.H."/>
            <person name="Devos D.P."/>
            <person name="Kaster A.-K."/>
            <person name="Ovreas L."/>
            <person name="Rohde M."/>
            <person name="Galperin M.Y."/>
            <person name="Jogler C."/>
        </authorList>
    </citation>
    <scope>NUCLEOTIDE SEQUENCE [LARGE SCALE GENOMIC DNA]</scope>
    <source>
        <strain evidence="1 2">K22_7</strain>
    </source>
</reference>
<dbReference type="AlphaFoldDB" id="A0A517NFV2"/>
<gene>
    <name evidence="1" type="ORF">K227x_44020</name>
</gene>
<protein>
    <submittedName>
        <fullName evidence="1">Uncharacterized protein</fullName>
    </submittedName>
</protein>
<proteinExistence type="predicted"/>
<dbReference type="KEGG" id="rlc:K227x_44020"/>